<dbReference type="PANTHER" id="PTHR42648:SF11">
    <property type="entry name" value="TRANSPOSON TY4-P GAG-POL POLYPROTEIN"/>
    <property type="match status" value="1"/>
</dbReference>
<keyword evidence="4" id="KW-0378">Hydrolase</keyword>
<dbReference type="InterPro" id="IPR039537">
    <property type="entry name" value="Retrotran_Ty1/copia-like"/>
</dbReference>
<organism evidence="10 11">
    <name type="scientific">Dryococelus australis</name>
    <dbReference type="NCBI Taxonomy" id="614101"/>
    <lineage>
        <taxon>Eukaryota</taxon>
        <taxon>Metazoa</taxon>
        <taxon>Ecdysozoa</taxon>
        <taxon>Arthropoda</taxon>
        <taxon>Hexapoda</taxon>
        <taxon>Insecta</taxon>
        <taxon>Pterygota</taxon>
        <taxon>Neoptera</taxon>
        <taxon>Polyneoptera</taxon>
        <taxon>Phasmatodea</taxon>
        <taxon>Verophasmatodea</taxon>
        <taxon>Anareolatae</taxon>
        <taxon>Phasmatidae</taxon>
        <taxon>Eurycanthinae</taxon>
        <taxon>Dryococelus</taxon>
    </lineage>
</organism>
<evidence type="ECO:0000256" key="4">
    <source>
        <dbReference type="ARBA" id="ARBA00022801"/>
    </source>
</evidence>
<evidence type="ECO:0000313" key="10">
    <source>
        <dbReference type="EMBL" id="KAJ8885621.1"/>
    </source>
</evidence>
<dbReference type="SUPFAM" id="SSF53098">
    <property type="entry name" value="Ribonuclease H-like"/>
    <property type="match status" value="1"/>
</dbReference>
<keyword evidence="6" id="KW-0229">DNA integration</keyword>
<evidence type="ECO:0000256" key="8">
    <source>
        <dbReference type="ARBA" id="ARBA00022932"/>
    </source>
</evidence>
<evidence type="ECO:0000256" key="9">
    <source>
        <dbReference type="ARBA" id="ARBA00023172"/>
    </source>
</evidence>
<keyword evidence="1" id="KW-0540">Nuclease</keyword>
<dbReference type="InterPro" id="IPR012337">
    <property type="entry name" value="RNaseH-like_sf"/>
</dbReference>
<evidence type="ECO:0008006" key="12">
    <source>
        <dbReference type="Google" id="ProtNLM"/>
    </source>
</evidence>
<comment type="caution">
    <text evidence="10">The sequence shown here is derived from an EMBL/GenBank/DDBJ whole genome shotgun (WGS) entry which is preliminary data.</text>
</comment>
<keyword evidence="5" id="KW-0460">Magnesium</keyword>
<sequence>MNAAADKETALSLAAASRPSSTYNSKREGNMIKYDQCGILGHIRAKFYKLNPPLHCLCCNNQAGSASQEEAFVVLISALFCYSNVINTWCLDNGASEHLCCQQLTEARHVCFGDGRDLNTIGISDIELKLKNRVSHQNLRLLRKILNSHGRKFSDKDDILCEPCVMGKQKRKCFTKINKIQNIIHADLYGPVENSSSGKSNHFLLLKDDFSHVRFVTNRYKVTEKFKTFLGMVKNQIEGIVNVLRTDCGTEFVSSEVKKVLSDLDNI</sequence>
<dbReference type="PANTHER" id="PTHR42648">
    <property type="entry name" value="TRANSPOSASE, PUTATIVE-RELATED"/>
    <property type="match status" value="1"/>
</dbReference>
<evidence type="ECO:0000256" key="6">
    <source>
        <dbReference type="ARBA" id="ARBA00022908"/>
    </source>
</evidence>
<dbReference type="Gene3D" id="3.30.420.10">
    <property type="entry name" value="Ribonuclease H-like superfamily/Ribonuclease H"/>
    <property type="match status" value="1"/>
</dbReference>
<evidence type="ECO:0000313" key="11">
    <source>
        <dbReference type="Proteomes" id="UP001159363"/>
    </source>
</evidence>
<protein>
    <recommendedName>
        <fullName evidence="12">Polyprotein</fullName>
    </recommendedName>
</protein>
<proteinExistence type="predicted"/>
<evidence type="ECO:0000256" key="7">
    <source>
        <dbReference type="ARBA" id="ARBA00022918"/>
    </source>
</evidence>
<evidence type="ECO:0000256" key="1">
    <source>
        <dbReference type="ARBA" id="ARBA00022722"/>
    </source>
</evidence>
<dbReference type="Proteomes" id="UP001159363">
    <property type="component" value="Chromosome X"/>
</dbReference>
<keyword evidence="9" id="KW-0233">DNA recombination</keyword>
<evidence type="ECO:0000256" key="5">
    <source>
        <dbReference type="ARBA" id="ARBA00022842"/>
    </source>
</evidence>
<keyword evidence="8" id="KW-0548">Nucleotidyltransferase</keyword>
<keyword evidence="8" id="KW-0239">DNA-directed DNA polymerase</keyword>
<keyword evidence="8" id="KW-0808">Transferase</keyword>
<evidence type="ECO:0000256" key="3">
    <source>
        <dbReference type="ARBA" id="ARBA00022759"/>
    </source>
</evidence>
<keyword evidence="11" id="KW-1185">Reference proteome</keyword>
<dbReference type="EMBL" id="JARBHB010000004">
    <property type="protein sequence ID" value="KAJ8885621.1"/>
    <property type="molecule type" value="Genomic_DNA"/>
</dbReference>
<keyword evidence="3" id="KW-0255">Endonuclease</keyword>
<reference evidence="10 11" key="1">
    <citation type="submission" date="2023-02" db="EMBL/GenBank/DDBJ databases">
        <title>LHISI_Scaffold_Assembly.</title>
        <authorList>
            <person name="Stuart O.P."/>
            <person name="Cleave R."/>
            <person name="Magrath M.J.L."/>
            <person name="Mikheyev A.S."/>
        </authorList>
    </citation>
    <scope>NUCLEOTIDE SEQUENCE [LARGE SCALE GENOMIC DNA]</scope>
    <source>
        <strain evidence="10">Daus_M_001</strain>
        <tissue evidence="10">Leg muscle</tissue>
    </source>
</reference>
<gene>
    <name evidence="10" type="ORF">PR048_011819</name>
</gene>
<keyword evidence="7" id="KW-0695">RNA-directed DNA polymerase</keyword>
<evidence type="ECO:0000256" key="2">
    <source>
        <dbReference type="ARBA" id="ARBA00022723"/>
    </source>
</evidence>
<name>A0ABQ9HNE5_9NEOP</name>
<dbReference type="InterPro" id="IPR036397">
    <property type="entry name" value="RNaseH_sf"/>
</dbReference>
<keyword evidence="2" id="KW-0479">Metal-binding</keyword>
<accession>A0ABQ9HNE5</accession>